<dbReference type="InterPro" id="IPR018977">
    <property type="entry name" value="NurA_domain"/>
</dbReference>
<dbReference type="EMBL" id="BFAX01000004">
    <property type="protein sequence ID" value="GBF36777.1"/>
    <property type="molecule type" value="Genomic_DNA"/>
</dbReference>
<protein>
    <recommendedName>
        <fullName evidence="1">NurA domain-containing protein</fullName>
    </recommendedName>
</protein>
<dbReference type="Proteomes" id="UP000290527">
    <property type="component" value="Unassembled WGS sequence"/>
</dbReference>
<evidence type="ECO:0000313" key="2">
    <source>
        <dbReference type="EMBL" id="GBF36777.1"/>
    </source>
</evidence>
<name>A0A401HR81_9EURY</name>
<dbReference type="AlphaFoldDB" id="A0A401HR81"/>
<keyword evidence="3" id="KW-1185">Reference proteome</keyword>
<feature type="domain" description="NurA" evidence="1">
    <location>
        <begin position="83"/>
        <end position="382"/>
    </location>
</feature>
<reference evidence="2 3" key="1">
    <citation type="journal article" date="2019" name="Int. J. Syst. Evol. Microbiol.">
        <title>Methanofervidicoccus abyssi gen. nov., sp. nov., a hydrogenotrophic methanogen, isolated from a hydrothermal vent chimney in the Mid-Cayman Spreading Center, the Caribbean Sea.</title>
        <authorList>
            <person name="Sakai S."/>
            <person name="Takaki Y."/>
            <person name="Miyazaki M."/>
            <person name="Ogawara M."/>
            <person name="Yanagawa K."/>
            <person name="Miyazaki J."/>
            <person name="Takai K."/>
        </authorList>
    </citation>
    <scope>NUCLEOTIDE SEQUENCE [LARGE SCALE GENOMIC DNA]</scope>
    <source>
        <strain evidence="2 3">HHB</strain>
    </source>
</reference>
<organism evidence="2 3">
    <name type="scientific">Methanofervidicoccus abyssi</name>
    <dbReference type="NCBI Taxonomy" id="2082189"/>
    <lineage>
        <taxon>Archaea</taxon>
        <taxon>Methanobacteriati</taxon>
        <taxon>Methanobacteriota</taxon>
        <taxon>Methanomada group</taxon>
        <taxon>Methanococci</taxon>
        <taxon>Methanococcales</taxon>
        <taxon>Methanofervidicoccus</taxon>
    </lineage>
</organism>
<evidence type="ECO:0000259" key="1">
    <source>
        <dbReference type="SMART" id="SM00933"/>
    </source>
</evidence>
<proteinExistence type="predicted"/>
<evidence type="ECO:0000313" key="3">
    <source>
        <dbReference type="Proteomes" id="UP000290527"/>
    </source>
</evidence>
<dbReference type="SMART" id="SM00933">
    <property type="entry name" value="NurA"/>
    <property type="match status" value="1"/>
</dbReference>
<dbReference type="Pfam" id="PF09376">
    <property type="entry name" value="NurA"/>
    <property type="match status" value="1"/>
</dbReference>
<gene>
    <name evidence="2" type="ORF">MHHB_P1007</name>
</gene>
<comment type="caution">
    <text evidence="2">The sequence shown here is derived from an EMBL/GenBank/DDBJ whole genome shotgun (WGS) entry which is preliminary data.</text>
</comment>
<sequence>MGLYTTTIKTIYKNIKRLIFKDVFRFLIINEVSPLKYYYILSKKEEISKLIKRIKRGIDYNKRIVYNNNSWISCNFEGNGCEYTFAGGDGSFNRIDYTDFCFYVVGSVSYTNRVGEKLEDSISSWEPGIVIPYKYMEYRLKLYMINMELKTALWNFENKDIDCYLFDGSLYSLIIQTHIYGGRINGEIIKSYEEIVEYYKNYKKDIKNEIYEDLSNNKLTPLTDTVRNIEDNNLRVILEQVEYIVLLREIIKNYGDKFVGISKTSKMSIYSKKYNDGTSIFKTLPDMGIFSIIEGTGYSKPVNLADKKEVDNDIYYNIHYLKRFNFDINELYYQFVRLDRRGGVLNITSFKKLDENFFINLRDISMRGYPLILKKSHDEVKISDKDMKKCAKLFKLYDSRDRDKVL</sequence>
<accession>A0A401HR81</accession>